<protein>
    <recommendedName>
        <fullName evidence="5">Maf-like protein</fullName>
    </recommendedName>
</protein>
<comment type="cofactor">
    <cofactor evidence="1">
        <name>a divalent metal cation</name>
        <dbReference type="ChEBI" id="CHEBI:60240"/>
    </cofactor>
</comment>
<dbReference type="HAMAP" id="MF_00528">
    <property type="entry name" value="Maf"/>
    <property type="match status" value="1"/>
</dbReference>
<keyword evidence="2" id="KW-0378">Hydrolase</keyword>
<evidence type="ECO:0008006" key="5">
    <source>
        <dbReference type="Google" id="ProtNLM"/>
    </source>
</evidence>
<evidence type="ECO:0000313" key="3">
    <source>
        <dbReference type="EMBL" id="KAK0424250.1"/>
    </source>
</evidence>
<accession>A0AA39M8A3</accession>
<dbReference type="Gene3D" id="3.90.950.10">
    <property type="match status" value="1"/>
</dbReference>
<dbReference type="PANTHER" id="PTHR43213:SF5">
    <property type="entry name" value="BIFUNCTIONAL DTTP_UTP PYROPHOSPHATASE_METHYLTRANSFERASE PROTEIN-RELATED"/>
    <property type="match status" value="1"/>
</dbReference>
<gene>
    <name evidence="3" type="ORF">QR680_008575</name>
</gene>
<proteinExistence type="inferred from homology"/>
<dbReference type="PANTHER" id="PTHR43213">
    <property type="entry name" value="BIFUNCTIONAL DTTP/UTP PYROPHOSPHATASE/METHYLTRANSFERASE PROTEIN-RELATED"/>
    <property type="match status" value="1"/>
</dbReference>
<organism evidence="3 4">
    <name type="scientific">Steinernema hermaphroditum</name>
    <dbReference type="NCBI Taxonomy" id="289476"/>
    <lineage>
        <taxon>Eukaryota</taxon>
        <taxon>Metazoa</taxon>
        <taxon>Ecdysozoa</taxon>
        <taxon>Nematoda</taxon>
        <taxon>Chromadorea</taxon>
        <taxon>Rhabditida</taxon>
        <taxon>Tylenchina</taxon>
        <taxon>Panagrolaimomorpha</taxon>
        <taxon>Strongyloidoidea</taxon>
        <taxon>Steinernematidae</taxon>
        <taxon>Steinernema</taxon>
    </lineage>
</organism>
<reference evidence="3" key="1">
    <citation type="submission" date="2023-06" db="EMBL/GenBank/DDBJ databases">
        <title>Genomic analysis of the entomopathogenic nematode Steinernema hermaphroditum.</title>
        <authorList>
            <person name="Schwarz E.M."/>
            <person name="Heppert J.K."/>
            <person name="Baniya A."/>
            <person name="Schwartz H.T."/>
            <person name="Tan C.-H."/>
            <person name="Antoshechkin I."/>
            <person name="Sternberg P.W."/>
            <person name="Goodrich-Blair H."/>
            <person name="Dillman A.R."/>
        </authorList>
    </citation>
    <scope>NUCLEOTIDE SEQUENCE</scope>
    <source>
        <strain evidence="3">PS9179</strain>
        <tissue evidence="3">Whole animal</tissue>
    </source>
</reference>
<evidence type="ECO:0000256" key="2">
    <source>
        <dbReference type="ARBA" id="ARBA00022801"/>
    </source>
</evidence>
<sequence>MITITRFQTHSRRERGVPQDFVNSFDRIRNFRKNRSIWLNCVGATVSDCETLRVAIFSDGSIGIEPVVCPSDFAEDLPRSLPVTEFVEETAKYKALNVADKLKKDGGDGDPPIVIACDTVIYLDGEIIGKPRDESDAFETLTKLNNRAHSVYTGVAICDGKGRLETFHEKTDVVLDFGNAPDELIREYIATGEPFGRAGAYGIQLRAAQFVKEVHGCYNNVIGIPLHSLAMCLRNF</sequence>
<dbReference type="Pfam" id="PF02545">
    <property type="entry name" value="Maf"/>
    <property type="match status" value="1"/>
</dbReference>
<dbReference type="SUPFAM" id="SSF52972">
    <property type="entry name" value="ITPase-like"/>
    <property type="match status" value="1"/>
</dbReference>
<dbReference type="EMBL" id="JAUCMV010000001">
    <property type="protein sequence ID" value="KAK0424250.1"/>
    <property type="molecule type" value="Genomic_DNA"/>
</dbReference>
<dbReference type="Proteomes" id="UP001175271">
    <property type="component" value="Unassembled WGS sequence"/>
</dbReference>
<evidence type="ECO:0000256" key="1">
    <source>
        <dbReference type="ARBA" id="ARBA00001968"/>
    </source>
</evidence>
<name>A0AA39M8A3_9BILA</name>
<comment type="caution">
    <text evidence="3">The sequence shown here is derived from an EMBL/GenBank/DDBJ whole genome shotgun (WGS) entry which is preliminary data.</text>
</comment>
<dbReference type="InterPro" id="IPR003697">
    <property type="entry name" value="Maf-like"/>
</dbReference>
<dbReference type="NCBIfam" id="TIGR00172">
    <property type="entry name" value="maf"/>
    <property type="match status" value="1"/>
</dbReference>
<dbReference type="InterPro" id="IPR029001">
    <property type="entry name" value="ITPase-like_fam"/>
</dbReference>
<dbReference type="GO" id="GO:0047429">
    <property type="term" value="F:nucleoside triphosphate diphosphatase activity"/>
    <property type="evidence" value="ECO:0007669"/>
    <property type="project" value="InterPro"/>
</dbReference>
<dbReference type="CDD" id="cd00555">
    <property type="entry name" value="Maf"/>
    <property type="match status" value="1"/>
</dbReference>
<dbReference type="AlphaFoldDB" id="A0AA39M8A3"/>
<evidence type="ECO:0000313" key="4">
    <source>
        <dbReference type="Proteomes" id="UP001175271"/>
    </source>
</evidence>
<keyword evidence="4" id="KW-1185">Reference proteome</keyword>